<keyword evidence="2" id="KW-0472">Membrane</keyword>
<dbReference type="Proteomes" id="UP000321484">
    <property type="component" value="Unassembled WGS sequence"/>
</dbReference>
<comment type="caution">
    <text evidence="5">The sequence shown here is derived from an EMBL/GenBank/DDBJ whole genome shotgun (WGS) entry which is preliminary data.</text>
</comment>
<dbReference type="EMBL" id="BJYK01000001">
    <property type="protein sequence ID" value="GEN79483.1"/>
    <property type="molecule type" value="Genomic_DNA"/>
</dbReference>
<proteinExistence type="predicted"/>
<organism evidence="5 6">
    <name type="scientific">Actinotalea fermentans</name>
    <dbReference type="NCBI Taxonomy" id="43671"/>
    <lineage>
        <taxon>Bacteria</taxon>
        <taxon>Bacillati</taxon>
        <taxon>Actinomycetota</taxon>
        <taxon>Actinomycetes</taxon>
        <taxon>Micrococcales</taxon>
        <taxon>Cellulomonadaceae</taxon>
        <taxon>Actinotalea</taxon>
    </lineage>
</organism>
<dbReference type="InterPro" id="IPR048389">
    <property type="entry name" value="YciQ-like_C"/>
</dbReference>
<keyword evidence="2" id="KW-1133">Transmembrane helix</keyword>
<evidence type="ECO:0000256" key="1">
    <source>
        <dbReference type="SAM" id="MobiDB-lite"/>
    </source>
</evidence>
<evidence type="ECO:0000259" key="4">
    <source>
        <dbReference type="Pfam" id="PF20990"/>
    </source>
</evidence>
<evidence type="ECO:0000313" key="6">
    <source>
        <dbReference type="Proteomes" id="UP000321484"/>
    </source>
</evidence>
<evidence type="ECO:0000256" key="2">
    <source>
        <dbReference type="SAM" id="Phobius"/>
    </source>
</evidence>
<feature type="region of interest" description="Disordered" evidence="1">
    <location>
        <begin position="607"/>
        <end position="630"/>
    </location>
</feature>
<dbReference type="OrthoDB" id="143710at2"/>
<evidence type="ECO:0000313" key="5">
    <source>
        <dbReference type="EMBL" id="GEN79483.1"/>
    </source>
</evidence>
<feature type="transmembrane region" description="Helical" evidence="2">
    <location>
        <begin position="477"/>
        <end position="497"/>
    </location>
</feature>
<feature type="transmembrane region" description="Helical" evidence="2">
    <location>
        <begin position="267"/>
        <end position="287"/>
    </location>
</feature>
<dbReference type="InterPro" id="IPR018702">
    <property type="entry name" value="DUF2207"/>
</dbReference>
<evidence type="ECO:0000259" key="3">
    <source>
        <dbReference type="Pfam" id="PF09972"/>
    </source>
</evidence>
<evidence type="ECO:0008006" key="7">
    <source>
        <dbReference type="Google" id="ProtNLM"/>
    </source>
</evidence>
<feature type="domain" description="Predicted membrane protein YciQ-like C-terminal" evidence="4">
    <location>
        <begin position="330"/>
        <end position="551"/>
    </location>
</feature>
<feature type="transmembrane region" description="Helical" evidence="2">
    <location>
        <begin position="450"/>
        <end position="471"/>
    </location>
</feature>
<dbReference type="RefSeq" id="WP_034243900.1">
    <property type="nucleotide sequence ID" value="NZ_BJYK01000001.1"/>
</dbReference>
<gene>
    <name evidence="5" type="ORF">AFE02nite_12170</name>
</gene>
<reference evidence="5 6" key="1">
    <citation type="submission" date="2019-07" db="EMBL/GenBank/DDBJ databases">
        <title>Whole genome shotgun sequence of Actinotalea fermentans NBRC 105374.</title>
        <authorList>
            <person name="Hosoyama A."/>
            <person name="Uohara A."/>
            <person name="Ohji S."/>
            <person name="Ichikawa N."/>
        </authorList>
    </citation>
    <scope>NUCLEOTIDE SEQUENCE [LARGE SCALE GENOMIC DNA]</scope>
    <source>
        <strain evidence="5 6">NBRC 105374</strain>
    </source>
</reference>
<dbReference type="Pfam" id="PF20990">
    <property type="entry name" value="DUF2207_C"/>
    <property type="match status" value="1"/>
</dbReference>
<keyword evidence="6" id="KW-1185">Reference proteome</keyword>
<dbReference type="Pfam" id="PF09972">
    <property type="entry name" value="DUF2207"/>
    <property type="match status" value="1"/>
</dbReference>
<sequence length="630" mass="66123">MAAPAPMGPTTAPLAPLRRWARAAVVGLGLAAATGAGLLATASPAAASDAEDVIREYAMTIDLDPDGVAHVTLDLAVDFGVRPNHGPYLMWVVKERYDDELDRVYRITDFRASSPDASGDVRTEERLGSGVTEMAYLIGDEDDTEVGVHDYRVTFDVEGWVNSAGYPWAAGPLERDELYLDVLTHWDIPVEQVSVQVNAPADVLEVACYDASGECSAASSGPLATFAVDRVEPRRPLTIAIAYPAGTFGGVEPVLQERWAVGRAFEVTPATGGLAAAVALGGGLLLARRFRRTGRDEAFAGLTPGVVPAAGQAAVVSPARRAPVAVQFTPPPGLRPGQLGTLVDERADPRDVTATIIDLAVREYVRIVRLPDGDGDWRLDRSTKPDHDLRPYERTLLRQIFAGQGVYSVRLSDLRTTFAESMAQVQGKLYDEVTELGWFRGSPKAARGAWAARGALTLAGGVVATVVLAIFTHWALVAVPVVVLGIVSLGLTGAAPARTAEGSAVLAQTQGFRLYLETAEANQLRFEEGEDLFSRYLPFAVAFGLTERWAALFAELAAQGRALAEPTWFLGTTGGYPFWAAAGSLGHDLTSFTSAATSAFSAPAPGSSGGSGFSGGGGGGGVGGGGGGTW</sequence>
<name>A0A511YW96_9CELL</name>
<accession>A0A511YW96</accession>
<dbReference type="AlphaFoldDB" id="A0A511YW96"/>
<feature type="domain" description="DUF2207" evidence="3">
    <location>
        <begin position="54"/>
        <end position="241"/>
    </location>
</feature>
<keyword evidence="2" id="KW-0812">Transmembrane</keyword>
<protein>
    <recommendedName>
        <fullName evidence="7">DUF2207 domain-containing protein</fullName>
    </recommendedName>
</protein>